<gene>
    <name evidence="3" type="ORF">PAA8504_01247</name>
</gene>
<dbReference type="InterPro" id="IPR036526">
    <property type="entry name" value="C-N_Hydrolase_sf"/>
</dbReference>
<dbReference type="GO" id="GO:0016811">
    <property type="term" value="F:hydrolase activity, acting on carbon-nitrogen (but not peptide) bonds, in linear amides"/>
    <property type="evidence" value="ECO:0007669"/>
    <property type="project" value="TreeGrafter"/>
</dbReference>
<evidence type="ECO:0000313" key="3">
    <source>
        <dbReference type="EMBL" id="SPJ23436.1"/>
    </source>
</evidence>
<dbReference type="InterPro" id="IPR050345">
    <property type="entry name" value="Aliph_Amidase/BUP"/>
</dbReference>
<keyword evidence="1" id="KW-0378">Hydrolase</keyword>
<reference evidence="3 4" key="1">
    <citation type="submission" date="2018-03" db="EMBL/GenBank/DDBJ databases">
        <authorList>
            <person name="Keele B.F."/>
        </authorList>
    </citation>
    <scope>NUCLEOTIDE SEQUENCE [LARGE SCALE GENOMIC DNA]</scope>
    <source>
        <strain evidence="3 4">CECT 8504</strain>
    </source>
</reference>
<protein>
    <recommendedName>
        <fullName evidence="2">CN hydrolase domain-containing protein</fullName>
    </recommendedName>
</protein>
<dbReference type="AlphaFoldDB" id="A0A2R8BTM4"/>
<dbReference type="PANTHER" id="PTHR43674">
    <property type="entry name" value="NITRILASE C965.09-RELATED"/>
    <property type="match status" value="1"/>
</dbReference>
<sequence length="295" mass="31647">MRVASATWPLEWHPDWRSYARKVEDWIAGCKADLAVFPEYAGMEGCLIAPPPRDTPQDWVDHATAVADRVRDLHAGLAHRHGRHILTGSLPVETDAGVVNRAWLIAPDGSVAWQDKQIPTPYERAHTALIPGDPLRVFDTALGRIGVLICHDAEFPLLARAQDCEVLLIPACTDAPHGAARVRNAARARALEGACVTVLSQTVGDVAGCCFLDTNRSGAGIFAPPDRGFPDYGILAELSPDEPGWARANVDQEALARLREGRGEVAIPLDWPMSEGRETAATVPLGITSASGAAP</sequence>
<evidence type="ECO:0000259" key="2">
    <source>
        <dbReference type="PROSITE" id="PS50263"/>
    </source>
</evidence>
<dbReference type="Proteomes" id="UP000244912">
    <property type="component" value="Unassembled WGS sequence"/>
</dbReference>
<evidence type="ECO:0000256" key="1">
    <source>
        <dbReference type="ARBA" id="ARBA00022801"/>
    </source>
</evidence>
<proteinExistence type="predicted"/>
<dbReference type="SUPFAM" id="SSF56317">
    <property type="entry name" value="Carbon-nitrogen hydrolase"/>
    <property type="match status" value="1"/>
</dbReference>
<accession>A0A2R8BTM4</accession>
<dbReference type="Gene3D" id="3.60.110.10">
    <property type="entry name" value="Carbon-nitrogen hydrolase"/>
    <property type="match status" value="1"/>
</dbReference>
<dbReference type="Pfam" id="PF00795">
    <property type="entry name" value="CN_hydrolase"/>
    <property type="match status" value="1"/>
</dbReference>
<name>A0A2R8BTM4_9RHOB</name>
<dbReference type="RefSeq" id="WP_181375710.1">
    <property type="nucleotide sequence ID" value="NZ_ONZF01000002.1"/>
</dbReference>
<organism evidence="3 4">
    <name type="scientific">Palleronia abyssalis</name>
    <dbReference type="NCBI Taxonomy" id="1501240"/>
    <lineage>
        <taxon>Bacteria</taxon>
        <taxon>Pseudomonadati</taxon>
        <taxon>Pseudomonadota</taxon>
        <taxon>Alphaproteobacteria</taxon>
        <taxon>Rhodobacterales</taxon>
        <taxon>Roseobacteraceae</taxon>
        <taxon>Palleronia</taxon>
    </lineage>
</organism>
<dbReference type="EMBL" id="ONZF01000002">
    <property type="protein sequence ID" value="SPJ23436.1"/>
    <property type="molecule type" value="Genomic_DNA"/>
</dbReference>
<dbReference type="PROSITE" id="PS50263">
    <property type="entry name" value="CN_HYDROLASE"/>
    <property type="match status" value="1"/>
</dbReference>
<evidence type="ECO:0000313" key="4">
    <source>
        <dbReference type="Proteomes" id="UP000244912"/>
    </source>
</evidence>
<keyword evidence="4" id="KW-1185">Reference proteome</keyword>
<dbReference type="PANTHER" id="PTHR43674:SF16">
    <property type="entry name" value="CARBON-NITROGEN FAMILY, PUTATIVE (AFU_ORTHOLOGUE AFUA_5G02350)-RELATED"/>
    <property type="match status" value="1"/>
</dbReference>
<dbReference type="InterPro" id="IPR003010">
    <property type="entry name" value="C-N_Hydrolase"/>
</dbReference>
<feature type="domain" description="CN hydrolase" evidence="2">
    <location>
        <begin position="1"/>
        <end position="252"/>
    </location>
</feature>